<keyword evidence="3" id="KW-0813">Transport</keyword>
<dbReference type="InterPro" id="IPR001734">
    <property type="entry name" value="Na/solute_symporter"/>
</dbReference>
<feature type="transmembrane region" description="Helical" evidence="10">
    <location>
        <begin position="183"/>
        <end position="203"/>
    </location>
</feature>
<dbReference type="PROSITE" id="PS50283">
    <property type="entry name" value="NA_SOLUT_SYMP_3"/>
    <property type="match status" value="1"/>
</dbReference>
<keyword evidence="12" id="KW-1185">Reference proteome</keyword>
<dbReference type="Proteomes" id="UP001596540">
    <property type="component" value="Unassembled WGS sequence"/>
</dbReference>
<protein>
    <submittedName>
        <fullName evidence="11">Cation acetate symporter</fullName>
    </submittedName>
</protein>
<dbReference type="InterPro" id="IPR050277">
    <property type="entry name" value="Sodium:Solute_Symporter"/>
</dbReference>
<gene>
    <name evidence="11" type="ORF">ACFQRF_21720</name>
</gene>
<evidence type="ECO:0000313" key="12">
    <source>
        <dbReference type="Proteomes" id="UP001596540"/>
    </source>
</evidence>
<comment type="caution">
    <text evidence="11">The sequence shown here is derived from an EMBL/GenBank/DDBJ whole genome shotgun (WGS) entry which is preliminary data.</text>
</comment>
<feature type="transmembrane region" description="Helical" evidence="10">
    <location>
        <begin position="305"/>
        <end position="326"/>
    </location>
</feature>
<organism evidence="11 12">
    <name type="scientific">Marinactinospora rubrisoli</name>
    <dbReference type="NCBI Taxonomy" id="2715399"/>
    <lineage>
        <taxon>Bacteria</taxon>
        <taxon>Bacillati</taxon>
        <taxon>Actinomycetota</taxon>
        <taxon>Actinomycetes</taxon>
        <taxon>Streptosporangiales</taxon>
        <taxon>Nocardiopsidaceae</taxon>
        <taxon>Marinactinospora</taxon>
    </lineage>
</organism>
<evidence type="ECO:0000256" key="7">
    <source>
        <dbReference type="ARBA" id="ARBA00022989"/>
    </source>
</evidence>
<feature type="transmembrane region" description="Helical" evidence="10">
    <location>
        <begin position="6"/>
        <end position="26"/>
    </location>
</feature>
<keyword evidence="7 10" id="KW-1133">Transmembrane helix</keyword>
<feature type="transmembrane region" description="Helical" evidence="10">
    <location>
        <begin position="391"/>
        <end position="417"/>
    </location>
</feature>
<feature type="transmembrane region" description="Helical" evidence="10">
    <location>
        <begin position="461"/>
        <end position="481"/>
    </location>
</feature>
<feature type="transmembrane region" description="Helical" evidence="10">
    <location>
        <begin position="47"/>
        <end position="69"/>
    </location>
</feature>
<feature type="transmembrane region" description="Helical" evidence="10">
    <location>
        <begin position="154"/>
        <end position="171"/>
    </location>
</feature>
<comment type="similarity">
    <text evidence="2 9">Belongs to the sodium:solute symporter (SSF) (TC 2.A.21) family.</text>
</comment>
<keyword evidence="4" id="KW-1003">Cell membrane</keyword>
<feature type="transmembrane region" description="Helical" evidence="10">
    <location>
        <begin position="429"/>
        <end position="449"/>
    </location>
</feature>
<evidence type="ECO:0000256" key="9">
    <source>
        <dbReference type="RuleBase" id="RU362091"/>
    </source>
</evidence>
<feature type="transmembrane region" description="Helical" evidence="10">
    <location>
        <begin position="488"/>
        <end position="512"/>
    </location>
</feature>
<evidence type="ECO:0000256" key="6">
    <source>
        <dbReference type="ARBA" id="ARBA00022847"/>
    </source>
</evidence>
<reference evidence="12" key="1">
    <citation type="journal article" date="2019" name="Int. J. Syst. Evol. Microbiol.">
        <title>The Global Catalogue of Microorganisms (GCM) 10K type strain sequencing project: providing services to taxonomists for standard genome sequencing and annotation.</title>
        <authorList>
            <consortium name="The Broad Institute Genomics Platform"/>
            <consortium name="The Broad Institute Genome Sequencing Center for Infectious Disease"/>
            <person name="Wu L."/>
            <person name="Ma J."/>
        </authorList>
    </citation>
    <scope>NUCLEOTIDE SEQUENCE [LARGE SCALE GENOMIC DNA]</scope>
    <source>
        <strain evidence="12">CGMCC 4.7382</strain>
    </source>
</reference>
<dbReference type="EMBL" id="JBHTBH010000011">
    <property type="protein sequence ID" value="MFC7330350.1"/>
    <property type="molecule type" value="Genomic_DNA"/>
</dbReference>
<dbReference type="Pfam" id="PF00474">
    <property type="entry name" value="SSF"/>
    <property type="match status" value="1"/>
</dbReference>
<evidence type="ECO:0000256" key="10">
    <source>
        <dbReference type="SAM" id="Phobius"/>
    </source>
</evidence>
<evidence type="ECO:0000256" key="8">
    <source>
        <dbReference type="ARBA" id="ARBA00023136"/>
    </source>
</evidence>
<keyword evidence="6" id="KW-0769">Symport</keyword>
<evidence type="ECO:0000256" key="2">
    <source>
        <dbReference type="ARBA" id="ARBA00006434"/>
    </source>
</evidence>
<keyword evidence="5 10" id="KW-0812">Transmembrane</keyword>
<evidence type="ECO:0000256" key="3">
    <source>
        <dbReference type="ARBA" id="ARBA00022448"/>
    </source>
</evidence>
<dbReference type="RefSeq" id="WP_379872991.1">
    <property type="nucleotide sequence ID" value="NZ_JBHTBH010000011.1"/>
</dbReference>
<feature type="transmembrane region" description="Helical" evidence="10">
    <location>
        <begin position="338"/>
        <end position="358"/>
    </location>
</feature>
<evidence type="ECO:0000313" key="11">
    <source>
        <dbReference type="EMBL" id="MFC7330350.1"/>
    </source>
</evidence>
<dbReference type="PANTHER" id="PTHR48086:SF6">
    <property type="entry name" value="CATION_ACETATE SYMPORTER ACTP"/>
    <property type="match status" value="1"/>
</dbReference>
<dbReference type="Gene3D" id="1.20.1730.10">
    <property type="entry name" value="Sodium/glucose cotransporter"/>
    <property type="match status" value="1"/>
</dbReference>
<proteinExistence type="inferred from homology"/>
<feature type="transmembrane region" description="Helical" evidence="10">
    <location>
        <begin position="117"/>
        <end position="134"/>
    </location>
</feature>
<dbReference type="InterPro" id="IPR038377">
    <property type="entry name" value="Na/Glc_symporter_sf"/>
</dbReference>
<evidence type="ECO:0000256" key="5">
    <source>
        <dbReference type="ARBA" id="ARBA00022692"/>
    </source>
</evidence>
<keyword evidence="8 10" id="KW-0472">Membrane</keyword>
<accession>A0ABW2KLY1</accession>
<name>A0ABW2KLY1_9ACTN</name>
<evidence type="ECO:0000256" key="1">
    <source>
        <dbReference type="ARBA" id="ARBA00004651"/>
    </source>
</evidence>
<dbReference type="PANTHER" id="PTHR48086">
    <property type="entry name" value="SODIUM/PROLINE SYMPORTER-RELATED"/>
    <property type="match status" value="1"/>
</dbReference>
<feature type="transmembrane region" description="Helical" evidence="10">
    <location>
        <begin position="518"/>
        <end position="540"/>
    </location>
</feature>
<evidence type="ECO:0000256" key="4">
    <source>
        <dbReference type="ARBA" id="ARBA00022475"/>
    </source>
</evidence>
<sequence>MIPLVGGAIMVTALLMSLLVVAGYFGRSSGVSDFTTATRPTPLLTSAAAAGGEYTSAATFLGFAGLLLVQGFQSVWLFIALSAGYVLLAVFVAAPLRRSGVYSPSDFAEWRLRNRRVRRMVSACVVFTGWVYLLAQYAAAGVLVDRFLGLPEQAGWIGVTAVTLVIVLRAFSGSDTGFQAAFFWVKLVAIAVPAVVLLVLWHLQDGPHVEHTGVPVFAETTTVRVTEDQRLTLPEATRVTVTGRIDGRPAAGAELRLAAGGHHVAAGSALTFEAGTAVPHAEGVPPLEGRQWLAMEADVPLLSLYSMQLALALGVVGLPQMVARLYGAPSARAARRMVVLTLVLIMVFSIFPLIYAGLGRLYAGDLLLTGGSDMVVLALPERIAPGALGQALVTLLAAGAAAAVITVTAGLATALGGTISQCVLGGGSGMFRLGVLMAVGVPLAGLLALPRLAEADLVPMVLLAFRISAVTVAPVLLLGVWWRRLTDVGAAAGMATGLAGVAAGVAAPLAGLDPATPAGWLLSVPTLLLVPLVFAVMVLVSRLTGRRVPESVDAMLARMHLPHRTS</sequence>
<comment type="subcellular location">
    <subcellularLocation>
        <location evidence="1">Cell membrane</location>
        <topology evidence="1">Multi-pass membrane protein</topology>
    </subcellularLocation>
</comment>
<feature type="transmembrane region" description="Helical" evidence="10">
    <location>
        <begin position="75"/>
        <end position="96"/>
    </location>
</feature>